<proteinExistence type="predicted"/>
<comment type="caution">
    <text evidence="1">The sequence shown here is derived from an EMBL/GenBank/DDBJ whole genome shotgun (WGS) entry which is preliminary data.</text>
</comment>
<dbReference type="EMBL" id="BRYA01000092">
    <property type="protein sequence ID" value="GMI38835.1"/>
    <property type="molecule type" value="Genomic_DNA"/>
</dbReference>
<evidence type="ECO:0000313" key="1">
    <source>
        <dbReference type="EMBL" id="GMI38835.1"/>
    </source>
</evidence>
<organism evidence="1 2">
    <name type="scientific">Triparma columacea</name>
    <dbReference type="NCBI Taxonomy" id="722753"/>
    <lineage>
        <taxon>Eukaryota</taxon>
        <taxon>Sar</taxon>
        <taxon>Stramenopiles</taxon>
        <taxon>Ochrophyta</taxon>
        <taxon>Bolidophyceae</taxon>
        <taxon>Parmales</taxon>
        <taxon>Triparmaceae</taxon>
        <taxon>Triparma</taxon>
    </lineage>
</organism>
<name>A0A9W7L8Z0_9STRA</name>
<protein>
    <submittedName>
        <fullName evidence="1">Uncharacterized protein</fullName>
    </submittedName>
</protein>
<gene>
    <name evidence="1" type="ORF">TrCOL_g10230</name>
</gene>
<sequence length="216" mass="24543">MEVVNESDGTEDGDGELWVRMTHECVGEKERIDMVRTGVKWGKEGWDFIVRSKEHVERQTWDMYVDEIRREMKEGNTKGWGVEGVVYEEGVRGGYTWMEDDKQEIYDAVRGDLEGLGSGSGLIRAVNWVASVGNDPVMEAWIRIARNVGGGMRASKEDGDVVLKEMGGRRKFSEEGGAWIEGGEEERIRMGFMEGQRGNVWVKGVFRRNEMKKPVT</sequence>
<reference evidence="2" key="1">
    <citation type="journal article" date="2023" name="Commun. Biol.">
        <title>Genome analysis of Parmales, the sister group of diatoms, reveals the evolutionary specialization of diatoms from phago-mixotrophs to photoautotrophs.</title>
        <authorList>
            <person name="Ban H."/>
            <person name="Sato S."/>
            <person name="Yoshikawa S."/>
            <person name="Yamada K."/>
            <person name="Nakamura Y."/>
            <person name="Ichinomiya M."/>
            <person name="Sato N."/>
            <person name="Blanc-Mathieu R."/>
            <person name="Endo H."/>
            <person name="Kuwata A."/>
            <person name="Ogata H."/>
        </authorList>
    </citation>
    <scope>NUCLEOTIDE SEQUENCE [LARGE SCALE GENOMIC DNA]</scope>
</reference>
<accession>A0A9W7L8Z0</accession>
<evidence type="ECO:0000313" key="2">
    <source>
        <dbReference type="Proteomes" id="UP001165065"/>
    </source>
</evidence>
<keyword evidence="2" id="KW-1185">Reference proteome</keyword>
<dbReference type="Proteomes" id="UP001165065">
    <property type="component" value="Unassembled WGS sequence"/>
</dbReference>
<dbReference type="AlphaFoldDB" id="A0A9W7L8Z0"/>